<organism evidence="3 4">
    <name type="scientific">Pandoravirus japonicus</name>
    <dbReference type="NCBI Taxonomy" id="2823154"/>
    <lineage>
        <taxon>Viruses</taxon>
        <taxon>Pandoravirus</taxon>
    </lineage>
</organism>
<protein>
    <submittedName>
        <fullName evidence="3">Fascin-like incomplete domain containing protein</fullName>
    </submittedName>
</protein>
<dbReference type="InterPro" id="IPR010414">
    <property type="entry name" value="FRG1"/>
</dbReference>
<dbReference type="Gene3D" id="2.80.10.50">
    <property type="match status" value="1"/>
</dbReference>
<accession>A0A811BR13</accession>
<evidence type="ECO:0000313" key="4">
    <source>
        <dbReference type="Proteomes" id="UP001253637"/>
    </source>
</evidence>
<dbReference type="InterPro" id="IPR049304">
    <property type="entry name" value="Gly_rich_dom"/>
</dbReference>
<reference evidence="3" key="1">
    <citation type="submission" date="2021-04" db="EMBL/GenBank/DDBJ databases">
        <title>Draft Genome Sequence of Pandoravirus japonicus, Isolated from the Sabaishi River of Niigata, Japan.</title>
        <authorList>
            <person name="Hosokawa N."/>
            <person name="Takahashi H."/>
            <person name="Aoki K."/>
            <person name="Takemura M."/>
        </authorList>
    </citation>
    <scope>NUCLEOTIDE SEQUENCE</scope>
</reference>
<dbReference type="Pfam" id="PF06229">
    <property type="entry name" value="FRG1"/>
    <property type="match status" value="1"/>
</dbReference>
<dbReference type="Proteomes" id="UP001253637">
    <property type="component" value="Segment"/>
</dbReference>
<dbReference type="SUPFAM" id="SSF50405">
    <property type="entry name" value="Actin-crosslinking proteins"/>
    <property type="match status" value="1"/>
</dbReference>
<sequence length="477" mass="47924">MQRAMAMNSRGRASTGAVLAVALAALCLLAAVPPAVALYHYAVFVPASRTWSAPPNATNVTVTLWGGGGASTVNVYCGASGGSGAAIIGRPTGSDAWGLPIQEVQWAITVGEGGAPRDPGQYDPIYSGGTAGDGGATIVVATGPDSTELFRATAYGGGGAKVTDPNEERTCQGGGGGGASSSAVGPVPGGGTPMGGVDNNPVGPPTEGAMVGDVKAGGAGAGYGFVGGDFVQPFNRGADWTSPGRAWSGGSGHLTVACYGWGGAAGFNGNGGNAVFTSATRPAPNSGSGAGSCITCTNGFVYEEGDATGAAGGVLIEYDHPVAPSPSTTPTPSVTPTRSPTPSRTPSMTPTPSMQPFSQLVTLVSPISGKQLTPQEDGSVASLWYGASYKEKWTVARLASGKYTFKGFNGRYLGADPGGWVRADATSVGSWEQWEVIINPGSQWTLKSVHGTYMGTTVAGVIYLNNDSTLYWTKTTV</sequence>
<dbReference type="EMBL" id="LC625835">
    <property type="protein sequence ID" value="BCU02761.1"/>
    <property type="molecule type" value="Genomic_DNA"/>
</dbReference>
<evidence type="ECO:0000313" key="3">
    <source>
        <dbReference type="EMBL" id="BCU02761.1"/>
    </source>
</evidence>
<evidence type="ECO:0000256" key="1">
    <source>
        <dbReference type="SAM" id="MobiDB-lite"/>
    </source>
</evidence>
<name>A0A811BR13_9VIRU</name>
<feature type="region of interest" description="Disordered" evidence="1">
    <location>
        <begin position="158"/>
        <end position="206"/>
    </location>
</feature>
<evidence type="ECO:0000259" key="2">
    <source>
        <dbReference type="Pfam" id="PF21722"/>
    </source>
</evidence>
<feature type="compositionally biased region" description="Low complexity" evidence="1">
    <location>
        <begin position="330"/>
        <end position="354"/>
    </location>
</feature>
<feature type="region of interest" description="Disordered" evidence="1">
    <location>
        <begin position="322"/>
        <end position="354"/>
    </location>
</feature>
<dbReference type="Pfam" id="PF21722">
    <property type="entry name" value="Gly_rich_2"/>
    <property type="match status" value="1"/>
</dbReference>
<dbReference type="CDD" id="cd00257">
    <property type="entry name" value="beta-trefoil_FSCN-like"/>
    <property type="match status" value="1"/>
</dbReference>
<dbReference type="InterPro" id="IPR008999">
    <property type="entry name" value="Actin-crosslinking"/>
</dbReference>
<feature type="domain" description="Glycine-rich" evidence="2">
    <location>
        <begin position="50"/>
        <end position="318"/>
    </location>
</feature>
<proteinExistence type="predicted"/>